<sequence>MGIKNGVVYTPIEIVDKILDLSKYKGKSILKKHVIDNSCGTGAFLSRIVSRYIDAFLKNNTKLNINEIKKHLETYIHGIEIDETSCQIANENLNKILIEKSLNISVNWNIINNNALYFKKFNNKMDFVLGNPPYIRIHDFDPKFRHKEFDFAKKGMADLYLVFFEVGIKMLNENGILGYITPNSFLSSSSGNNLREYLIKNNLIDTILNYGFYNPFKQITTYPMITILNKNKRNKTVIVEDYLNDLKFSIKNNDFFINKCFYFYRENDLNFLNEVFDAKKKDCGINVRNGLATNADWFYYNDDFKGKYIIDAYKASKNKKTKLFYPYNENGKLISLKEIKENNEHIYKKLINNKEALEERSLEDTNNWHAFARSQAIKDVFIDKVSINTIIKSIDTIKLNKINSGDAIYSGLYIYSSNNEISLDDIIFAIKNEEFIRYISLLGKNKNGNYYFISSKDLKNYLNYKFSYLEYNKIKEVSDESKFTRKEFIKQDQRS</sequence>
<dbReference type="PANTHER" id="PTHR33841">
    <property type="entry name" value="DNA METHYLTRANSFERASE YEEA-RELATED"/>
    <property type="match status" value="1"/>
</dbReference>
<dbReference type="EC" id="2.1.1.72" evidence="2"/>
<comment type="catalytic activity">
    <reaction evidence="6">
        <text>a 2'-deoxyadenosine in DNA + S-adenosyl-L-methionine = an N(6)-methyl-2'-deoxyadenosine in DNA + S-adenosyl-L-homocysteine + H(+)</text>
        <dbReference type="Rhea" id="RHEA:15197"/>
        <dbReference type="Rhea" id="RHEA-COMP:12418"/>
        <dbReference type="Rhea" id="RHEA-COMP:12419"/>
        <dbReference type="ChEBI" id="CHEBI:15378"/>
        <dbReference type="ChEBI" id="CHEBI:57856"/>
        <dbReference type="ChEBI" id="CHEBI:59789"/>
        <dbReference type="ChEBI" id="CHEBI:90615"/>
        <dbReference type="ChEBI" id="CHEBI:90616"/>
        <dbReference type="EC" id="2.1.1.72"/>
    </reaction>
</comment>
<dbReference type="GO" id="GO:0032259">
    <property type="term" value="P:methylation"/>
    <property type="evidence" value="ECO:0007669"/>
    <property type="project" value="UniProtKB-KW"/>
</dbReference>
<keyword evidence="3" id="KW-0489">Methyltransferase</keyword>
<comment type="similarity">
    <text evidence="1">Belongs to the N(4)/N(6)-methyltransferase family.</text>
</comment>
<dbReference type="PROSITE" id="PS00092">
    <property type="entry name" value="N6_MTASE"/>
    <property type="match status" value="1"/>
</dbReference>
<dbReference type="STRING" id="216946.STURO_v1c05670"/>
<evidence type="ECO:0000256" key="5">
    <source>
        <dbReference type="ARBA" id="ARBA00022691"/>
    </source>
</evidence>
<dbReference type="InterPro" id="IPR002052">
    <property type="entry name" value="DNA_methylase_N6_adenine_CS"/>
</dbReference>
<gene>
    <name evidence="9" type="ORF">STURON_00569</name>
</gene>
<dbReference type="Pfam" id="PF07669">
    <property type="entry name" value="Eco57I"/>
    <property type="match status" value="1"/>
</dbReference>
<keyword evidence="7" id="KW-0175">Coiled coil</keyword>
<dbReference type="KEGG" id="stur:STURON_00569"/>
<dbReference type="RefSeq" id="WP_236681171.1">
    <property type="nucleotide sequence ID" value="NZ_CP012328.1"/>
</dbReference>
<feature type="coiled-coil region" evidence="7">
    <location>
        <begin position="340"/>
        <end position="367"/>
    </location>
</feature>
<evidence type="ECO:0000256" key="2">
    <source>
        <dbReference type="ARBA" id="ARBA00011900"/>
    </source>
</evidence>
<evidence type="ECO:0000256" key="3">
    <source>
        <dbReference type="ARBA" id="ARBA00022603"/>
    </source>
</evidence>
<feature type="domain" description="Type II methyltransferase M.TaqI-like" evidence="8">
    <location>
        <begin position="85"/>
        <end position="216"/>
    </location>
</feature>
<reference evidence="9 10" key="1">
    <citation type="journal article" date="2015" name="Genome Announc.">
        <title>Complete Genome Sequence of Spiroplasma turonicum Strain Tab4cT, a Parasite of a Horse Fly, Haematopota sp. (Diptera: Tabanidae).</title>
        <authorList>
            <person name="Davis R.E."/>
            <person name="Shao J."/>
            <person name="Zhao Y."/>
            <person name="Gasparich G.E."/>
            <person name="Gaynor B.J."/>
            <person name="Donofrio N."/>
        </authorList>
    </citation>
    <scope>NUCLEOTIDE SEQUENCE [LARGE SCALE GENOMIC DNA]</scope>
    <source>
        <strain evidence="9 10">Tab4c</strain>
    </source>
</reference>
<evidence type="ECO:0000256" key="1">
    <source>
        <dbReference type="ARBA" id="ARBA00006594"/>
    </source>
</evidence>
<evidence type="ECO:0000256" key="7">
    <source>
        <dbReference type="SAM" id="Coils"/>
    </source>
</evidence>
<dbReference type="GO" id="GO:0009007">
    <property type="term" value="F:site-specific DNA-methyltransferase (adenine-specific) activity"/>
    <property type="evidence" value="ECO:0007669"/>
    <property type="project" value="UniProtKB-EC"/>
</dbReference>
<dbReference type="SUPFAM" id="SSF53335">
    <property type="entry name" value="S-adenosyl-L-methionine-dependent methyltransferases"/>
    <property type="match status" value="1"/>
</dbReference>
<organism evidence="9 10">
    <name type="scientific">Spiroplasma turonicum</name>
    <dbReference type="NCBI Taxonomy" id="216946"/>
    <lineage>
        <taxon>Bacteria</taxon>
        <taxon>Bacillati</taxon>
        <taxon>Mycoplasmatota</taxon>
        <taxon>Mollicutes</taxon>
        <taxon>Entomoplasmatales</taxon>
        <taxon>Spiroplasmataceae</taxon>
        <taxon>Spiroplasma</taxon>
    </lineage>
</organism>
<protein>
    <recommendedName>
        <fullName evidence="2">site-specific DNA-methyltransferase (adenine-specific)</fullName>
        <ecNumber evidence="2">2.1.1.72</ecNumber>
    </recommendedName>
</protein>
<keyword evidence="4" id="KW-0808">Transferase</keyword>
<dbReference type="PRINTS" id="PR00507">
    <property type="entry name" value="N12N6MTFRASE"/>
</dbReference>
<accession>A0A0K1P6B6</accession>
<evidence type="ECO:0000313" key="10">
    <source>
        <dbReference type="Proteomes" id="UP000067243"/>
    </source>
</evidence>
<dbReference type="InterPro" id="IPR011639">
    <property type="entry name" value="MethylTrfase_TaqI-like_dom"/>
</dbReference>
<evidence type="ECO:0000256" key="6">
    <source>
        <dbReference type="ARBA" id="ARBA00047942"/>
    </source>
</evidence>
<dbReference type="Proteomes" id="UP000067243">
    <property type="component" value="Chromosome"/>
</dbReference>
<dbReference type="PANTHER" id="PTHR33841:SF5">
    <property type="entry name" value="DNA METHYLASE (MODIFICATION METHYLASE) (METHYLTRANSFERASE)-RELATED"/>
    <property type="match status" value="1"/>
</dbReference>
<dbReference type="PATRIC" id="fig|216946.3.peg.572"/>
<keyword evidence="10" id="KW-1185">Reference proteome</keyword>
<evidence type="ECO:0000313" key="9">
    <source>
        <dbReference type="EMBL" id="AKU79815.1"/>
    </source>
</evidence>
<dbReference type="InterPro" id="IPR029063">
    <property type="entry name" value="SAM-dependent_MTases_sf"/>
</dbReference>
<keyword evidence="5" id="KW-0949">S-adenosyl-L-methionine</keyword>
<dbReference type="GO" id="GO:0003676">
    <property type="term" value="F:nucleic acid binding"/>
    <property type="evidence" value="ECO:0007669"/>
    <property type="project" value="InterPro"/>
</dbReference>
<dbReference type="Gene3D" id="3.40.50.150">
    <property type="entry name" value="Vaccinia Virus protein VP39"/>
    <property type="match status" value="1"/>
</dbReference>
<dbReference type="EMBL" id="CP012328">
    <property type="protein sequence ID" value="AKU79815.1"/>
    <property type="molecule type" value="Genomic_DNA"/>
</dbReference>
<dbReference type="GO" id="GO:0006304">
    <property type="term" value="P:DNA modification"/>
    <property type="evidence" value="ECO:0007669"/>
    <property type="project" value="InterPro"/>
</dbReference>
<dbReference type="AlphaFoldDB" id="A0A0K1P6B6"/>
<evidence type="ECO:0000256" key="4">
    <source>
        <dbReference type="ARBA" id="ARBA00022679"/>
    </source>
</evidence>
<name>A0A0K1P6B6_9MOLU</name>
<proteinExistence type="inferred from homology"/>
<dbReference type="InterPro" id="IPR050953">
    <property type="entry name" value="N4_N6_ade-DNA_methylase"/>
</dbReference>
<evidence type="ECO:0000259" key="8">
    <source>
        <dbReference type="Pfam" id="PF07669"/>
    </source>
</evidence>